<dbReference type="AlphaFoldDB" id="A0AAW9RWE1"/>
<evidence type="ECO:0000313" key="2">
    <source>
        <dbReference type="EMBL" id="MEJ8573274.1"/>
    </source>
</evidence>
<feature type="transmembrane region" description="Helical" evidence="1">
    <location>
        <begin position="35"/>
        <end position="56"/>
    </location>
</feature>
<keyword evidence="1" id="KW-0472">Membrane</keyword>
<evidence type="ECO:0000313" key="3">
    <source>
        <dbReference type="Proteomes" id="UP001378188"/>
    </source>
</evidence>
<proteinExistence type="predicted"/>
<reference evidence="2 3" key="1">
    <citation type="submission" date="2024-02" db="EMBL/GenBank/DDBJ databases">
        <title>Genome analysis and characterization of Microbaculum marinisediminis sp. nov., isolated from marine sediment.</title>
        <authorList>
            <person name="Du Z.-J."/>
            <person name="Ye Y.-Q."/>
            <person name="Zhang Z.-R."/>
            <person name="Yuan S.-M."/>
            <person name="Zhang X.-Y."/>
        </authorList>
    </citation>
    <scope>NUCLEOTIDE SEQUENCE [LARGE SCALE GENOMIC DNA]</scope>
    <source>
        <strain evidence="2 3">SDUM1044001</strain>
    </source>
</reference>
<name>A0AAW9RWE1_9HYPH</name>
<accession>A0AAW9RWE1</accession>
<keyword evidence="1" id="KW-1133">Transmembrane helix</keyword>
<evidence type="ECO:0000256" key="1">
    <source>
        <dbReference type="SAM" id="Phobius"/>
    </source>
</evidence>
<gene>
    <name evidence="2" type="ORF">V3328_17410</name>
</gene>
<comment type="caution">
    <text evidence="2">The sequence shown here is derived from an EMBL/GenBank/DDBJ whole genome shotgun (WGS) entry which is preliminary data.</text>
</comment>
<dbReference type="RefSeq" id="WP_340330972.1">
    <property type="nucleotide sequence ID" value="NZ_JAZHOF010000007.1"/>
</dbReference>
<sequence>MGTKSSKSGQPETQAYPADKARQGEIILRKPWQRIVFFGGLVGLLIVGLLAGFLLAH</sequence>
<organism evidence="2 3">
    <name type="scientific">Microbaculum marinum</name>
    <dbReference type="NCBI Taxonomy" id="1764581"/>
    <lineage>
        <taxon>Bacteria</taxon>
        <taxon>Pseudomonadati</taxon>
        <taxon>Pseudomonadota</taxon>
        <taxon>Alphaproteobacteria</taxon>
        <taxon>Hyphomicrobiales</taxon>
        <taxon>Tepidamorphaceae</taxon>
        <taxon>Microbaculum</taxon>
    </lineage>
</organism>
<dbReference type="EMBL" id="JAZHOF010000007">
    <property type="protein sequence ID" value="MEJ8573274.1"/>
    <property type="molecule type" value="Genomic_DNA"/>
</dbReference>
<dbReference type="Proteomes" id="UP001378188">
    <property type="component" value="Unassembled WGS sequence"/>
</dbReference>
<evidence type="ECO:0008006" key="4">
    <source>
        <dbReference type="Google" id="ProtNLM"/>
    </source>
</evidence>
<protein>
    <recommendedName>
        <fullName evidence="4">Peptide ABC transporter permease</fullName>
    </recommendedName>
</protein>
<keyword evidence="1" id="KW-0812">Transmembrane</keyword>
<keyword evidence="3" id="KW-1185">Reference proteome</keyword>